<protein>
    <submittedName>
        <fullName evidence="1">Uncharacterized protein</fullName>
    </submittedName>
</protein>
<gene>
    <name evidence="1" type="ORF">CPAG_00611</name>
</gene>
<organism evidence="1 2">
    <name type="scientific">Coccidioides posadasii RMSCC 3488</name>
    <dbReference type="NCBI Taxonomy" id="454284"/>
    <lineage>
        <taxon>Eukaryota</taxon>
        <taxon>Fungi</taxon>
        <taxon>Dikarya</taxon>
        <taxon>Ascomycota</taxon>
        <taxon>Pezizomycotina</taxon>
        <taxon>Eurotiomycetes</taxon>
        <taxon>Eurotiomycetidae</taxon>
        <taxon>Onygenales</taxon>
        <taxon>Onygenaceae</taxon>
        <taxon>Coccidioides</taxon>
    </lineage>
</organism>
<reference evidence="2" key="3">
    <citation type="journal article" date="2010" name="Genome Res.">
        <title>Population genomic sequencing of Coccidioides fungi reveals recent hybridization and transposon control.</title>
        <authorList>
            <person name="Neafsey D.E."/>
            <person name="Barker B.M."/>
            <person name="Sharpton T.J."/>
            <person name="Stajich J.E."/>
            <person name="Park D.J."/>
            <person name="Whiston E."/>
            <person name="Hung C.-Y."/>
            <person name="McMahan C."/>
            <person name="White J."/>
            <person name="Sykes S."/>
            <person name="Heiman D."/>
            <person name="Young S."/>
            <person name="Zeng Q."/>
            <person name="Abouelleil A."/>
            <person name="Aftuck L."/>
            <person name="Bessette D."/>
            <person name="Brown A."/>
            <person name="FitzGerald M."/>
            <person name="Lui A."/>
            <person name="Macdonald J.P."/>
            <person name="Priest M."/>
            <person name="Orbach M.J."/>
            <person name="Galgiani J.N."/>
            <person name="Kirkland T.N."/>
            <person name="Cole G.T."/>
            <person name="Birren B.W."/>
            <person name="Henn M.R."/>
            <person name="Taylor J.W."/>
            <person name="Rounsley S.D."/>
        </authorList>
    </citation>
    <scope>NUCLEOTIDE SEQUENCE [LARGE SCALE GENOMIC DNA]</scope>
    <source>
        <strain evidence="2">RMSCC 3488</strain>
    </source>
</reference>
<reference evidence="1 2" key="1">
    <citation type="submission" date="2007-06" db="EMBL/GenBank/DDBJ databases">
        <title>The Genome Sequence of Coccidioides posadasii RMSCC_3488.</title>
        <authorList>
            <consortium name="Coccidioides Genome Resources Consortium"/>
            <consortium name="The Broad Institute Genome Sequencing Platform"/>
            <person name="Henn M.R."/>
            <person name="Sykes S."/>
            <person name="Young S."/>
            <person name="Jaffe D."/>
            <person name="Berlin A."/>
            <person name="Alvarez P."/>
            <person name="Butler J."/>
            <person name="Gnerre S."/>
            <person name="Grabherr M."/>
            <person name="Mauceli E."/>
            <person name="Brockman W."/>
            <person name="Kodira C."/>
            <person name="Alvarado L."/>
            <person name="Zeng Q."/>
            <person name="Crawford M."/>
            <person name="Antoine C."/>
            <person name="Devon K."/>
            <person name="Galgiani J."/>
            <person name="Orsborn K."/>
            <person name="Lewis M.L."/>
            <person name="Nusbaum C."/>
            <person name="Galagan J."/>
            <person name="Birren B."/>
        </authorList>
    </citation>
    <scope>NUCLEOTIDE SEQUENCE [LARGE SCALE GENOMIC DNA]</scope>
    <source>
        <strain evidence="1 2">RMSCC 3488</strain>
    </source>
</reference>
<reference evidence="2" key="2">
    <citation type="journal article" date="2009" name="Genome Res.">
        <title>Comparative genomic analyses of the human fungal pathogens Coccidioides and their relatives.</title>
        <authorList>
            <person name="Sharpton T.J."/>
            <person name="Stajich J.E."/>
            <person name="Rounsley S.D."/>
            <person name="Gardner M.J."/>
            <person name="Wortman J.R."/>
            <person name="Jordar V.S."/>
            <person name="Maiti R."/>
            <person name="Kodira C.D."/>
            <person name="Neafsey D.E."/>
            <person name="Zeng Q."/>
            <person name="Hung C.-Y."/>
            <person name="McMahan C."/>
            <person name="Muszewska A."/>
            <person name="Grynberg M."/>
            <person name="Mandel M.A."/>
            <person name="Kellner E.M."/>
            <person name="Barker B.M."/>
            <person name="Galgiani J.N."/>
            <person name="Orbach M.J."/>
            <person name="Kirkland T.N."/>
            <person name="Cole G.T."/>
            <person name="Henn M.R."/>
            <person name="Birren B.W."/>
            <person name="Taylor J.W."/>
        </authorList>
    </citation>
    <scope>NUCLEOTIDE SEQUENCE [LARGE SCALE GENOMIC DNA]</scope>
    <source>
        <strain evidence="2">RMSCC 3488</strain>
    </source>
</reference>
<sequence length="151" mass="16140">MALNSQAETGRGVRSQQWVPGWTERSTATGILAGVRLGRRSFFLVLLPSLAGSGWVLLQPQPLGPRRTSATVTAATFCPIRFSAACAASQLHAPSTTAASQTLKSCFVAPKSTPTSQVFPFQLAHKAHHDNASSSMIHARGTEAQKQAYRH</sequence>
<evidence type="ECO:0000313" key="2">
    <source>
        <dbReference type="Proteomes" id="UP000054567"/>
    </source>
</evidence>
<dbReference type="Proteomes" id="UP000054567">
    <property type="component" value="Unassembled WGS sequence"/>
</dbReference>
<dbReference type="AlphaFoldDB" id="A0A0J6F5N1"/>
<name>A0A0J6F5N1_COCPO</name>
<evidence type="ECO:0000313" key="1">
    <source>
        <dbReference type="EMBL" id="KMM64259.1"/>
    </source>
</evidence>
<proteinExistence type="predicted"/>
<accession>A0A0J6F5N1</accession>
<dbReference type="VEuPathDB" id="FungiDB:CPAG_00611"/>
<dbReference type="EMBL" id="DS268109">
    <property type="protein sequence ID" value="KMM64259.1"/>
    <property type="molecule type" value="Genomic_DNA"/>
</dbReference>